<name>A0A151MS80_ALLMI</name>
<dbReference type="Proteomes" id="UP000050525">
    <property type="component" value="Unassembled WGS sequence"/>
</dbReference>
<evidence type="ECO:0000313" key="1">
    <source>
        <dbReference type="EMBL" id="KYO27378.1"/>
    </source>
</evidence>
<comment type="caution">
    <text evidence="1">The sequence shown here is derived from an EMBL/GenBank/DDBJ whole genome shotgun (WGS) entry which is preliminary data.</text>
</comment>
<sequence length="70" mass="8215">MWGNNDSSAYRWCGNNDSSAYRWCEIRLDTPGNSWHGDKTGKTNNRLLHLLLRYLPSSHTNHMLNEHRQS</sequence>
<protein>
    <submittedName>
        <fullName evidence="1">Uncharacterized protein</fullName>
    </submittedName>
</protein>
<dbReference type="EMBL" id="AKHW03005194">
    <property type="protein sequence ID" value="KYO27378.1"/>
    <property type="molecule type" value="Genomic_DNA"/>
</dbReference>
<dbReference type="AlphaFoldDB" id="A0A151MS80"/>
<keyword evidence="2" id="KW-1185">Reference proteome</keyword>
<proteinExistence type="predicted"/>
<accession>A0A151MS80</accession>
<evidence type="ECO:0000313" key="2">
    <source>
        <dbReference type="Proteomes" id="UP000050525"/>
    </source>
</evidence>
<gene>
    <name evidence="1" type="ORF">Y1Q_0021127</name>
</gene>
<reference evidence="1 2" key="1">
    <citation type="journal article" date="2012" name="Genome Biol.">
        <title>Sequencing three crocodilian genomes to illuminate the evolution of archosaurs and amniotes.</title>
        <authorList>
            <person name="St John J.A."/>
            <person name="Braun E.L."/>
            <person name="Isberg S.R."/>
            <person name="Miles L.G."/>
            <person name="Chong A.Y."/>
            <person name="Gongora J."/>
            <person name="Dalzell P."/>
            <person name="Moran C."/>
            <person name="Bed'hom B."/>
            <person name="Abzhanov A."/>
            <person name="Burgess S.C."/>
            <person name="Cooksey A.M."/>
            <person name="Castoe T.A."/>
            <person name="Crawford N.G."/>
            <person name="Densmore L.D."/>
            <person name="Drew J.C."/>
            <person name="Edwards S.V."/>
            <person name="Faircloth B.C."/>
            <person name="Fujita M.K."/>
            <person name="Greenwold M.J."/>
            <person name="Hoffmann F.G."/>
            <person name="Howard J.M."/>
            <person name="Iguchi T."/>
            <person name="Janes D.E."/>
            <person name="Khan S.Y."/>
            <person name="Kohno S."/>
            <person name="de Koning A.J."/>
            <person name="Lance S.L."/>
            <person name="McCarthy F.M."/>
            <person name="McCormack J.E."/>
            <person name="Merchant M.E."/>
            <person name="Peterson D.G."/>
            <person name="Pollock D.D."/>
            <person name="Pourmand N."/>
            <person name="Raney B.J."/>
            <person name="Roessler K.A."/>
            <person name="Sanford J.R."/>
            <person name="Sawyer R.H."/>
            <person name="Schmidt C.J."/>
            <person name="Triplett E.W."/>
            <person name="Tuberville T.D."/>
            <person name="Venegas-Anaya M."/>
            <person name="Howard J.T."/>
            <person name="Jarvis E.D."/>
            <person name="Guillette L.J.Jr."/>
            <person name="Glenn T.C."/>
            <person name="Green R.E."/>
            <person name="Ray D.A."/>
        </authorList>
    </citation>
    <scope>NUCLEOTIDE SEQUENCE [LARGE SCALE GENOMIC DNA]</scope>
    <source>
        <strain evidence="1">KSC_2009_1</strain>
    </source>
</reference>
<organism evidence="1 2">
    <name type="scientific">Alligator mississippiensis</name>
    <name type="common">American alligator</name>
    <dbReference type="NCBI Taxonomy" id="8496"/>
    <lineage>
        <taxon>Eukaryota</taxon>
        <taxon>Metazoa</taxon>
        <taxon>Chordata</taxon>
        <taxon>Craniata</taxon>
        <taxon>Vertebrata</taxon>
        <taxon>Euteleostomi</taxon>
        <taxon>Archelosauria</taxon>
        <taxon>Archosauria</taxon>
        <taxon>Crocodylia</taxon>
        <taxon>Alligatoridae</taxon>
        <taxon>Alligatorinae</taxon>
        <taxon>Alligator</taxon>
    </lineage>
</organism>